<dbReference type="Proteomes" id="UP000186437">
    <property type="component" value="Unassembled WGS sequence"/>
</dbReference>
<dbReference type="EMBL" id="UHEN01000001">
    <property type="protein sequence ID" value="SUN07536.1"/>
    <property type="molecule type" value="Genomic_DNA"/>
</dbReference>
<gene>
    <name evidence="1" type="ORF">BU200_07900</name>
    <name evidence="3" type="ORF">E4U01_10135</name>
    <name evidence="2" type="ORF">NCTC12957_01241</name>
</gene>
<reference evidence="4" key="2">
    <citation type="submission" date="2016-12" db="EMBL/GenBank/DDBJ databases">
        <authorList>
            <person name="Gulvik C.A."/>
        </authorList>
    </citation>
    <scope>NUCLEOTIDE SEQUENCE [LARGE SCALE GENOMIC DNA]</scope>
    <source>
        <strain evidence="4">ATCC 51725</strain>
    </source>
</reference>
<keyword evidence="4" id="KW-1185">Reference proteome</keyword>
<dbReference type="Proteomes" id="UP000255213">
    <property type="component" value="Unassembled WGS sequence"/>
</dbReference>
<dbReference type="EMBL" id="MSJL01000037">
    <property type="protein sequence ID" value="OLF49347.1"/>
    <property type="molecule type" value="Genomic_DNA"/>
</dbReference>
<evidence type="ECO:0000313" key="1">
    <source>
        <dbReference type="EMBL" id="OLF49347.1"/>
    </source>
</evidence>
<protein>
    <submittedName>
        <fullName evidence="1">Uncharacterized protein</fullName>
    </submittedName>
</protein>
<dbReference type="Pfam" id="PF15597">
    <property type="entry name" value="Imm59"/>
    <property type="match status" value="1"/>
</dbReference>
<reference evidence="1" key="1">
    <citation type="submission" date="2016-12" db="EMBL/GenBank/DDBJ databases">
        <authorList>
            <person name="Song W.-J."/>
            <person name="Kurnit D.M."/>
        </authorList>
    </citation>
    <scope>NUCLEOTIDE SEQUENCE [LARGE SCALE GENOMIC DNA]</scope>
    <source>
        <strain evidence="1">ATCC 51725</strain>
    </source>
</reference>
<dbReference type="OrthoDB" id="2234757at2"/>
<dbReference type="EMBL" id="SPQA01000072">
    <property type="protein sequence ID" value="TFU29427.1"/>
    <property type="molecule type" value="Genomic_DNA"/>
</dbReference>
<sequence length="111" mass="13475">MIKQQDIAKFKEIINTDMNRLGLSSLHYVLFDETKRLPWAIHLFWKDGTFKVNMRDERSYVLSKTWEFDDFETAKTFFLQKNIDFVALNKRRVTRKEYSLYPSPLWDKTDD</sequence>
<proteinExistence type="predicted"/>
<dbReference type="AlphaFoldDB" id="A0A1Q8EC43"/>
<dbReference type="RefSeq" id="WP_075099646.1">
    <property type="nucleotide sequence ID" value="NZ_CAKOCW010000001.1"/>
</dbReference>
<dbReference type="Proteomes" id="UP000297747">
    <property type="component" value="Unassembled WGS sequence"/>
</dbReference>
<reference evidence="2 5" key="3">
    <citation type="submission" date="2018-06" db="EMBL/GenBank/DDBJ databases">
        <authorList>
            <consortium name="Pathogen Informatics"/>
            <person name="Doyle S."/>
        </authorList>
    </citation>
    <scope>NUCLEOTIDE SEQUENCE [LARGE SCALE GENOMIC DNA]</scope>
    <source>
        <strain evidence="2 5">NCTC12957</strain>
    </source>
</reference>
<evidence type="ECO:0000313" key="3">
    <source>
        <dbReference type="EMBL" id="TFU29427.1"/>
    </source>
</evidence>
<evidence type="ECO:0000313" key="6">
    <source>
        <dbReference type="Proteomes" id="UP000297747"/>
    </source>
</evidence>
<organism evidence="1 4">
    <name type="scientific">Streptococcus acidominimus</name>
    <dbReference type="NCBI Taxonomy" id="1326"/>
    <lineage>
        <taxon>Bacteria</taxon>
        <taxon>Bacillati</taxon>
        <taxon>Bacillota</taxon>
        <taxon>Bacilli</taxon>
        <taxon>Lactobacillales</taxon>
        <taxon>Streptococcaceae</taxon>
        <taxon>Streptococcus</taxon>
    </lineage>
</organism>
<evidence type="ECO:0000313" key="5">
    <source>
        <dbReference type="Proteomes" id="UP000255213"/>
    </source>
</evidence>
<accession>A0A1Q8EC43</accession>
<name>A0A1Q8EC43_STRAI</name>
<reference evidence="3 6" key="4">
    <citation type="submission" date="2019-03" db="EMBL/GenBank/DDBJ databases">
        <title>Diversity of the mouse oral microbiome.</title>
        <authorList>
            <person name="Joseph S."/>
            <person name="Aduse-Opoku J."/>
            <person name="Curtis M."/>
            <person name="Wade W."/>
            <person name="Hashim A."/>
        </authorList>
    </citation>
    <scope>NUCLEOTIDE SEQUENCE [LARGE SCALE GENOMIC DNA]</scope>
    <source>
        <strain evidence="3 6">HT4</strain>
    </source>
</reference>
<dbReference type="InterPro" id="IPR028954">
    <property type="entry name" value="Imm59"/>
</dbReference>
<evidence type="ECO:0000313" key="4">
    <source>
        <dbReference type="Proteomes" id="UP000186437"/>
    </source>
</evidence>
<evidence type="ECO:0000313" key="2">
    <source>
        <dbReference type="EMBL" id="SUN07536.1"/>
    </source>
</evidence>